<dbReference type="EMBL" id="JBHSSM010000010">
    <property type="protein sequence ID" value="MFC6314593.1"/>
    <property type="molecule type" value="Genomic_DNA"/>
</dbReference>
<reference evidence="2" key="1">
    <citation type="journal article" date="2019" name="Int. J. Syst. Evol. Microbiol.">
        <title>The Global Catalogue of Microorganisms (GCM) 10K type strain sequencing project: providing services to taxonomists for standard genome sequencing and annotation.</title>
        <authorList>
            <consortium name="The Broad Institute Genomics Platform"/>
            <consortium name="The Broad Institute Genome Sequencing Center for Infectious Disease"/>
            <person name="Wu L."/>
            <person name="Ma J."/>
        </authorList>
    </citation>
    <scope>NUCLEOTIDE SEQUENCE [LARGE SCALE GENOMIC DNA]</scope>
    <source>
        <strain evidence="2">CCM 8897</strain>
    </source>
</reference>
<dbReference type="Pfam" id="PF22752">
    <property type="entry name" value="DUF488-N3i"/>
    <property type="match status" value="1"/>
</dbReference>
<protein>
    <submittedName>
        <fullName evidence="1">DUF488 domain-containing protein</fullName>
    </submittedName>
</protein>
<gene>
    <name evidence="1" type="ORF">ACFQHW_03310</name>
</gene>
<organism evidence="1 2">
    <name type="scientific">Lapidilactobacillus achengensis</name>
    <dbReference type="NCBI Taxonomy" id="2486000"/>
    <lineage>
        <taxon>Bacteria</taxon>
        <taxon>Bacillati</taxon>
        <taxon>Bacillota</taxon>
        <taxon>Bacilli</taxon>
        <taxon>Lactobacillales</taxon>
        <taxon>Lactobacillaceae</taxon>
        <taxon>Lapidilactobacillus</taxon>
    </lineage>
</organism>
<dbReference type="InterPro" id="IPR052552">
    <property type="entry name" value="YeaO-like"/>
</dbReference>
<comment type="caution">
    <text evidence="1">The sequence shown here is derived from an EMBL/GenBank/DDBJ whole genome shotgun (WGS) entry which is preliminary data.</text>
</comment>
<proteinExistence type="predicted"/>
<dbReference type="Proteomes" id="UP001596310">
    <property type="component" value="Unassembled WGS sequence"/>
</dbReference>
<sequence length="121" mass="13974">MLTIQRIYQNPVVPDTYRILVDRVWPRGISKVKAQLDLWAKEVAPTTELRKWFNHDPAKFPEFQQRYQAELDANPDFPAFLTTVKTQLAQGDVVLLYGAKDQQDNQAQVLLAYLQTKLATN</sequence>
<name>A0ABW1UNG2_9LACO</name>
<dbReference type="RefSeq" id="WP_125600290.1">
    <property type="nucleotide sequence ID" value="NZ_JBHSSM010000010.1"/>
</dbReference>
<evidence type="ECO:0000313" key="2">
    <source>
        <dbReference type="Proteomes" id="UP001596310"/>
    </source>
</evidence>
<accession>A0ABW1UNG2</accession>
<dbReference type="PANTHER" id="PTHR36849:SF1">
    <property type="entry name" value="CYTOPLASMIC PROTEIN"/>
    <property type="match status" value="1"/>
</dbReference>
<dbReference type="PANTHER" id="PTHR36849">
    <property type="entry name" value="CYTOPLASMIC PROTEIN-RELATED"/>
    <property type="match status" value="1"/>
</dbReference>
<keyword evidence="2" id="KW-1185">Reference proteome</keyword>
<evidence type="ECO:0000313" key="1">
    <source>
        <dbReference type="EMBL" id="MFC6314593.1"/>
    </source>
</evidence>